<name>T1FTQ2_HELRO</name>
<dbReference type="EMBL" id="AMQM01004975">
    <property type="status" value="NOT_ANNOTATED_CDS"/>
    <property type="molecule type" value="Genomic_DNA"/>
</dbReference>
<keyword evidence="5 6" id="KW-0472">Membrane</keyword>
<dbReference type="GeneID" id="20212199"/>
<dbReference type="PROSITE" id="PS50895">
    <property type="entry name" value="SURF1"/>
    <property type="match status" value="1"/>
</dbReference>
<dbReference type="InterPro" id="IPR002994">
    <property type="entry name" value="Surf1/Shy1"/>
</dbReference>
<dbReference type="CDD" id="cd06662">
    <property type="entry name" value="SURF1"/>
    <property type="match status" value="1"/>
</dbReference>
<dbReference type="InParanoid" id="T1FTQ2"/>
<dbReference type="GO" id="GO:0005739">
    <property type="term" value="C:mitochondrion"/>
    <property type="evidence" value="ECO:0000318"/>
    <property type="project" value="GO_Central"/>
</dbReference>
<evidence type="ECO:0000313" key="7">
    <source>
        <dbReference type="EMBL" id="ESO01639.1"/>
    </source>
</evidence>
<dbReference type="eggNOG" id="KOG1563">
    <property type="taxonomic scope" value="Eukaryota"/>
</dbReference>
<dbReference type="GO" id="GO:0033617">
    <property type="term" value="P:mitochondrial respiratory chain complex IV assembly"/>
    <property type="evidence" value="ECO:0000318"/>
    <property type="project" value="GO_Central"/>
</dbReference>
<evidence type="ECO:0000256" key="1">
    <source>
        <dbReference type="ARBA" id="ARBA00004370"/>
    </source>
</evidence>
<gene>
    <name evidence="8" type="primary">20212199</name>
    <name evidence="7" type="ORF">HELRODRAFT_192218</name>
</gene>
<evidence type="ECO:0000256" key="6">
    <source>
        <dbReference type="RuleBase" id="RU363076"/>
    </source>
</evidence>
<reference evidence="9" key="1">
    <citation type="submission" date="2012-12" db="EMBL/GenBank/DDBJ databases">
        <authorList>
            <person name="Hellsten U."/>
            <person name="Grimwood J."/>
            <person name="Chapman J.A."/>
            <person name="Shapiro H."/>
            <person name="Aerts A."/>
            <person name="Otillar R.P."/>
            <person name="Terry A.Y."/>
            <person name="Boore J.L."/>
            <person name="Simakov O."/>
            <person name="Marletaz F."/>
            <person name="Cho S.-J."/>
            <person name="Edsinger-Gonzales E."/>
            <person name="Havlak P."/>
            <person name="Kuo D.-H."/>
            <person name="Larsson T."/>
            <person name="Lv J."/>
            <person name="Arendt D."/>
            <person name="Savage R."/>
            <person name="Osoegawa K."/>
            <person name="de Jong P."/>
            <person name="Lindberg D.R."/>
            <person name="Seaver E.C."/>
            <person name="Weisblat D.A."/>
            <person name="Putnam N.H."/>
            <person name="Grigoriev I.V."/>
            <person name="Rokhsar D.S."/>
        </authorList>
    </citation>
    <scope>NUCLEOTIDE SEQUENCE</scope>
</reference>
<dbReference type="PANTHER" id="PTHR23427:SF2">
    <property type="entry name" value="SURFEIT LOCUS PROTEIN 1"/>
    <property type="match status" value="1"/>
</dbReference>
<comment type="function">
    <text evidence="6">Probably involved in the biogenesis of the COX complex.</text>
</comment>
<keyword evidence="4 6" id="KW-1133">Transmembrane helix</keyword>
<evidence type="ECO:0000256" key="4">
    <source>
        <dbReference type="ARBA" id="ARBA00022989"/>
    </source>
</evidence>
<dbReference type="PANTHER" id="PTHR23427">
    <property type="entry name" value="SURFEIT LOCUS PROTEIN"/>
    <property type="match status" value="1"/>
</dbReference>
<evidence type="ECO:0000256" key="5">
    <source>
        <dbReference type="ARBA" id="ARBA00023136"/>
    </source>
</evidence>
<dbReference type="GO" id="GO:0005743">
    <property type="term" value="C:mitochondrial inner membrane"/>
    <property type="evidence" value="ECO:0007669"/>
    <property type="project" value="UniProtKB-SubCell"/>
</dbReference>
<dbReference type="EMBL" id="KB096743">
    <property type="protein sequence ID" value="ESO01639.1"/>
    <property type="molecule type" value="Genomic_DNA"/>
</dbReference>
<feature type="transmembrane region" description="Helical" evidence="6">
    <location>
        <begin position="51"/>
        <end position="69"/>
    </location>
</feature>
<evidence type="ECO:0000256" key="3">
    <source>
        <dbReference type="ARBA" id="ARBA00022692"/>
    </source>
</evidence>
<dbReference type="AlphaFoldDB" id="T1FTQ2"/>
<comment type="subcellular location">
    <subcellularLocation>
        <location evidence="1">Membrane</location>
    </subcellularLocation>
    <subcellularLocation>
        <location evidence="6">Mitochondrion inner membrane</location>
        <topology evidence="6">Multi-pass membrane protein</topology>
    </subcellularLocation>
</comment>
<keyword evidence="3 6" id="KW-0812">Transmembrane</keyword>
<protein>
    <recommendedName>
        <fullName evidence="6">SURF1-like protein</fullName>
    </recommendedName>
</protein>
<dbReference type="KEGG" id="hro:HELRODRAFT_192218"/>
<comment type="caution">
    <text evidence="6">Lacks conserved residue(s) required for the propagation of feature annotation.</text>
</comment>
<dbReference type="EnsemblMetazoa" id="HelroT192218">
    <property type="protein sequence ID" value="HelroP192218"/>
    <property type="gene ID" value="HelroG192218"/>
</dbReference>
<dbReference type="Pfam" id="PF02104">
    <property type="entry name" value="SURF1"/>
    <property type="match status" value="1"/>
</dbReference>
<comment type="similarity">
    <text evidence="2 6">Belongs to the SURF1 family.</text>
</comment>
<dbReference type="InterPro" id="IPR045214">
    <property type="entry name" value="Surf1/Surf4"/>
</dbReference>
<dbReference type="OMA" id="QYAFTWY"/>
<dbReference type="OrthoDB" id="10040024at2759"/>
<accession>T1FTQ2</accession>
<dbReference type="FunCoup" id="T1FTQ2">
    <property type="interactions" value="833"/>
</dbReference>
<dbReference type="STRING" id="6412.T1FTQ2"/>
<dbReference type="HOGENOM" id="CLU_047737_4_2_1"/>
<evidence type="ECO:0000256" key="2">
    <source>
        <dbReference type="ARBA" id="ARBA00007165"/>
    </source>
</evidence>
<organism evidence="8 9">
    <name type="scientific">Helobdella robusta</name>
    <name type="common">Californian leech</name>
    <dbReference type="NCBI Taxonomy" id="6412"/>
    <lineage>
        <taxon>Eukaryota</taxon>
        <taxon>Metazoa</taxon>
        <taxon>Spiralia</taxon>
        <taxon>Lophotrochozoa</taxon>
        <taxon>Annelida</taxon>
        <taxon>Clitellata</taxon>
        <taxon>Hirudinea</taxon>
        <taxon>Rhynchobdellida</taxon>
        <taxon>Glossiphoniidae</taxon>
        <taxon>Helobdella</taxon>
    </lineage>
</organism>
<keyword evidence="6" id="KW-0496">Mitochondrion</keyword>
<reference evidence="8" key="3">
    <citation type="submission" date="2015-06" db="UniProtKB">
        <authorList>
            <consortium name="EnsemblMetazoa"/>
        </authorList>
    </citation>
    <scope>IDENTIFICATION</scope>
</reference>
<evidence type="ECO:0000313" key="9">
    <source>
        <dbReference type="Proteomes" id="UP000015101"/>
    </source>
</evidence>
<reference evidence="7 9" key="2">
    <citation type="journal article" date="2013" name="Nature">
        <title>Insights into bilaterian evolution from three spiralian genomes.</title>
        <authorList>
            <person name="Simakov O."/>
            <person name="Marletaz F."/>
            <person name="Cho S.J."/>
            <person name="Edsinger-Gonzales E."/>
            <person name="Havlak P."/>
            <person name="Hellsten U."/>
            <person name="Kuo D.H."/>
            <person name="Larsson T."/>
            <person name="Lv J."/>
            <person name="Arendt D."/>
            <person name="Savage R."/>
            <person name="Osoegawa K."/>
            <person name="de Jong P."/>
            <person name="Grimwood J."/>
            <person name="Chapman J.A."/>
            <person name="Shapiro H."/>
            <person name="Aerts A."/>
            <person name="Otillar R.P."/>
            <person name="Terry A.Y."/>
            <person name="Boore J.L."/>
            <person name="Grigoriev I.V."/>
            <person name="Lindberg D.R."/>
            <person name="Seaver E.C."/>
            <person name="Weisblat D.A."/>
            <person name="Putnam N.H."/>
            <person name="Rokhsar D.S."/>
        </authorList>
    </citation>
    <scope>NUCLEOTIDE SEQUENCE</scope>
</reference>
<dbReference type="RefSeq" id="XP_009020293.1">
    <property type="nucleotide sequence ID" value="XM_009022045.1"/>
</dbReference>
<proteinExistence type="inferred from homology"/>
<evidence type="ECO:0000313" key="8">
    <source>
        <dbReference type="EnsemblMetazoa" id="HelroP192218"/>
    </source>
</evidence>
<dbReference type="CTD" id="20212199"/>
<sequence length="287" mass="32535">MYRHCLCGLLKVGQLVVPSGPFTNRIIYRFSNDARQSYRQMQKKDKKDVRAMGYVLLVIPVSALMLGIWQIRRRKWKLELIEEMESKVNHPPVPLPSDPSEIATLDYRKVKVRGKFDHSREAYILPRVNIQSLDKNAPTQGGGAYVVTPFRLEDGSDTILVNRGWVPRSRIDPETRRTGQIDGVVDLVGVVRTNEKRPQYSSTHDASRNVWHVRDVGGIAQQLGTSPIFIDADAGSTVEGGPIGGQTKVSLRNDHLQYIITWFVSMVFFIRSNLLHVVQSLLEKMTQ</sequence>
<dbReference type="Proteomes" id="UP000015101">
    <property type="component" value="Unassembled WGS sequence"/>
</dbReference>
<keyword evidence="9" id="KW-1185">Reference proteome</keyword>
<keyword evidence="6" id="KW-0999">Mitochondrion inner membrane</keyword>